<gene>
    <name evidence="1" type="ORF">M231_02746</name>
</gene>
<comment type="caution">
    <text evidence="1">The sequence shown here is derived from an EMBL/GenBank/DDBJ whole genome shotgun (WGS) entry which is preliminary data.</text>
</comment>
<evidence type="ECO:0000313" key="2">
    <source>
        <dbReference type="Proteomes" id="UP000289152"/>
    </source>
</evidence>
<sequence>MPKLTNFRHSKTPQTDHPQSCWPISKNLRKLPEQRIHKVAGQHLKVSDFPPELIGQFSPTSDIPEYQSDLLIHIVAGQLLSVSDVPHEQRKNTILTAGNDSDIEPQRNPTLAKQIYLATSNNPLSSAHNPDLPYPRIQHRRTIRQKTRFQNKL</sequence>
<evidence type="ECO:0000313" key="1">
    <source>
        <dbReference type="EMBL" id="RXK39951.1"/>
    </source>
</evidence>
<reference evidence="1 2" key="1">
    <citation type="submission" date="2016-06" db="EMBL/GenBank/DDBJ databases">
        <title>Evolution of pathogenesis and genome organization in the Tremellales.</title>
        <authorList>
            <person name="Cuomo C."/>
            <person name="Litvintseva A."/>
            <person name="Heitman J."/>
            <person name="Chen Y."/>
            <person name="Sun S."/>
            <person name="Springer D."/>
            <person name="Dromer F."/>
            <person name="Young S."/>
            <person name="Zeng Q."/>
            <person name="Chapman S."/>
            <person name="Gujja S."/>
            <person name="Saif S."/>
            <person name="Birren B."/>
        </authorList>
    </citation>
    <scope>NUCLEOTIDE SEQUENCE [LARGE SCALE GENOMIC DNA]</scope>
    <source>
        <strain evidence="1 2">ATCC 28783</strain>
    </source>
</reference>
<accession>A0A4Q1BPV2</accession>
<proteinExistence type="predicted"/>
<dbReference type="EMBL" id="SDIL01000024">
    <property type="protein sequence ID" value="RXK39951.1"/>
    <property type="molecule type" value="Genomic_DNA"/>
</dbReference>
<dbReference type="InParanoid" id="A0A4Q1BPV2"/>
<organism evidence="1 2">
    <name type="scientific">Tremella mesenterica</name>
    <name type="common">Jelly fungus</name>
    <dbReference type="NCBI Taxonomy" id="5217"/>
    <lineage>
        <taxon>Eukaryota</taxon>
        <taxon>Fungi</taxon>
        <taxon>Dikarya</taxon>
        <taxon>Basidiomycota</taxon>
        <taxon>Agaricomycotina</taxon>
        <taxon>Tremellomycetes</taxon>
        <taxon>Tremellales</taxon>
        <taxon>Tremellaceae</taxon>
        <taxon>Tremella</taxon>
    </lineage>
</organism>
<protein>
    <submittedName>
        <fullName evidence="1">Uncharacterized protein</fullName>
    </submittedName>
</protein>
<name>A0A4Q1BPV2_TREME</name>
<dbReference type="AlphaFoldDB" id="A0A4Q1BPV2"/>
<dbReference type="Proteomes" id="UP000289152">
    <property type="component" value="Unassembled WGS sequence"/>
</dbReference>
<keyword evidence="2" id="KW-1185">Reference proteome</keyword>